<evidence type="ECO:0000313" key="3">
    <source>
        <dbReference type="Proteomes" id="UP000821853"/>
    </source>
</evidence>
<name>A0A9J6G9C0_HAELO</name>
<proteinExistence type="predicted"/>
<keyword evidence="3" id="KW-1185">Reference proteome</keyword>
<feature type="domain" description="Transposable element P transposase-like RNase H" evidence="1">
    <location>
        <begin position="1"/>
        <end position="109"/>
    </location>
</feature>
<dbReference type="AlphaFoldDB" id="A0A9J6G9C0"/>
<reference evidence="2 3" key="1">
    <citation type="journal article" date="2020" name="Cell">
        <title>Large-Scale Comparative Analyses of Tick Genomes Elucidate Their Genetic Diversity and Vector Capacities.</title>
        <authorList>
            <consortium name="Tick Genome and Microbiome Consortium (TIGMIC)"/>
            <person name="Jia N."/>
            <person name="Wang J."/>
            <person name="Shi W."/>
            <person name="Du L."/>
            <person name="Sun Y."/>
            <person name="Zhan W."/>
            <person name="Jiang J.F."/>
            <person name="Wang Q."/>
            <person name="Zhang B."/>
            <person name="Ji P."/>
            <person name="Bell-Sakyi L."/>
            <person name="Cui X.M."/>
            <person name="Yuan T.T."/>
            <person name="Jiang B.G."/>
            <person name="Yang W.F."/>
            <person name="Lam T.T."/>
            <person name="Chang Q.C."/>
            <person name="Ding S.J."/>
            <person name="Wang X.J."/>
            <person name="Zhu J.G."/>
            <person name="Ruan X.D."/>
            <person name="Zhao L."/>
            <person name="Wei J.T."/>
            <person name="Ye R.Z."/>
            <person name="Que T.C."/>
            <person name="Du C.H."/>
            <person name="Zhou Y.H."/>
            <person name="Cheng J.X."/>
            <person name="Dai P.F."/>
            <person name="Guo W.B."/>
            <person name="Han X.H."/>
            <person name="Huang E.J."/>
            <person name="Li L.F."/>
            <person name="Wei W."/>
            <person name="Gao Y.C."/>
            <person name="Liu J.Z."/>
            <person name="Shao H.Z."/>
            <person name="Wang X."/>
            <person name="Wang C.C."/>
            <person name="Yang T.C."/>
            <person name="Huo Q.B."/>
            <person name="Li W."/>
            <person name="Chen H.Y."/>
            <person name="Chen S.E."/>
            <person name="Zhou L.G."/>
            <person name="Ni X.B."/>
            <person name="Tian J.H."/>
            <person name="Sheng Y."/>
            <person name="Liu T."/>
            <person name="Pan Y.S."/>
            <person name="Xia L.Y."/>
            <person name="Li J."/>
            <person name="Zhao F."/>
            <person name="Cao W.C."/>
        </authorList>
    </citation>
    <scope>NUCLEOTIDE SEQUENCE [LARGE SCALE GENOMIC DNA]</scope>
    <source>
        <strain evidence="2">HaeL-2018</strain>
    </source>
</reference>
<organism evidence="2 3">
    <name type="scientific">Haemaphysalis longicornis</name>
    <name type="common">Bush tick</name>
    <dbReference type="NCBI Taxonomy" id="44386"/>
    <lineage>
        <taxon>Eukaryota</taxon>
        <taxon>Metazoa</taxon>
        <taxon>Ecdysozoa</taxon>
        <taxon>Arthropoda</taxon>
        <taxon>Chelicerata</taxon>
        <taxon>Arachnida</taxon>
        <taxon>Acari</taxon>
        <taxon>Parasitiformes</taxon>
        <taxon>Ixodida</taxon>
        <taxon>Ixodoidea</taxon>
        <taxon>Ixodidae</taxon>
        <taxon>Haemaphysalinae</taxon>
        <taxon>Haemaphysalis</taxon>
    </lineage>
</organism>
<dbReference type="OrthoDB" id="7312725at2759"/>
<sequence length="117" mass="12322">MLDRMSIERSCDFGVSPGCLIGYALLSHSQEPEVADDVPLATDALIFMVVGLAAPSKMQIGYFMNAVLCCEALKNLVLEVIAGVEECGLRVVAVVCDCLGANVGMATLVGCQVHEDS</sequence>
<dbReference type="InterPro" id="IPR048365">
    <property type="entry name" value="TNP-like_RNaseH_N"/>
</dbReference>
<accession>A0A9J6G9C0</accession>
<evidence type="ECO:0000313" key="2">
    <source>
        <dbReference type="EMBL" id="KAH9372066.1"/>
    </source>
</evidence>
<evidence type="ECO:0000259" key="1">
    <source>
        <dbReference type="Pfam" id="PF21787"/>
    </source>
</evidence>
<comment type="caution">
    <text evidence="2">The sequence shown here is derived from an EMBL/GenBank/DDBJ whole genome shotgun (WGS) entry which is preliminary data.</text>
</comment>
<dbReference type="OMA" id="INETNYE"/>
<dbReference type="VEuPathDB" id="VectorBase:HLOH_041095"/>
<gene>
    <name evidence="2" type="ORF">HPB48_019233</name>
</gene>
<dbReference type="EMBL" id="JABSTR010000005">
    <property type="protein sequence ID" value="KAH9372066.1"/>
    <property type="molecule type" value="Genomic_DNA"/>
</dbReference>
<protein>
    <recommendedName>
        <fullName evidence="1">Transposable element P transposase-like RNase H domain-containing protein</fullName>
    </recommendedName>
</protein>
<dbReference type="Proteomes" id="UP000821853">
    <property type="component" value="Chromosome 3"/>
</dbReference>
<dbReference type="Pfam" id="PF21787">
    <property type="entry name" value="TNP-like_RNaseH_N"/>
    <property type="match status" value="1"/>
</dbReference>